<comment type="similarity">
    <text evidence="1">Belongs to the enoyl-CoA hydratase/isomerase family.</text>
</comment>
<dbReference type="InterPro" id="IPR014748">
    <property type="entry name" value="Enoyl-CoA_hydra_C"/>
</dbReference>
<dbReference type="AlphaFoldDB" id="A0A5C8PK85"/>
<dbReference type="OrthoDB" id="9781757at2"/>
<sequence>MSDKLLYEKSDNIVTLTLNDPDVRNAISDESMISGLVDALRRINDDYDVRCVILTGAGTAFSSGGNVKKMQRQDGMFAAGAYNVRVGYLRGIQRIPLAMYELEVPIIAAVNGHAIGAGCDLACMCDIRIAGKSARFAESFVKLGLIPGDGGAWFLPRAVGASNARLMAFTGEQFDAEQALQMGLVSKVVDDARLMDETRALARRIAANPAYGLRMAKRLLREGERSELQSLLDMSASMQAIAHQTEDHKEAVDAFVEKRKPVFKNR</sequence>
<evidence type="ECO:0000256" key="2">
    <source>
        <dbReference type="ARBA" id="ARBA00023239"/>
    </source>
</evidence>
<dbReference type="NCBIfam" id="NF006699">
    <property type="entry name" value="PRK09245.1"/>
    <property type="match status" value="1"/>
</dbReference>
<comment type="caution">
    <text evidence="3">The sequence shown here is derived from an EMBL/GenBank/DDBJ whole genome shotgun (WGS) entry which is preliminary data.</text>
</comment>
<evidence type="ECO:0000256" key="1">
    <source>
        <dbReference type="ARBA" id="ARBA00005254"/>
    </source>
</evidence>
<keyword evidence="2" id="KW-0456">Lyase</keyword>
<dbReference type="InterPro" id="IPR001753">
    <property type="entry name" value="Enoyl-CoA_hydra/iso"/>
</dbReference>
<dbReference type="CDD" id="cd06558">
    <property type="entry name" value="crotonase-like"/>
    <property type="match status" value="1"/>
</dbReference>
<name>A0A5C8PK85_9HYPH</name>
<dbReference type="InterPro" id="IPR029045">
    <property type="entry name" value="ClpP/crotonase-like_dom_sf"/>
</dbReference>
<dbReference type="GO" id="GO:0016829">
    <property type="term" value="F:lyase activity"/>
    <property type="evidence" value="ECO:0007669"/>
    <property type="project" value="UniProtKB-KW"/>
</dbReference>
<dbReference type="RefSeq" id="WP_147848250.1">
    <property type="nucleotide sequence ID" value="NZ_VDUZ01000019.1"/>
</dbReference>
<dbReference type="Gene3D" id="1.10.12.10">
    <property type="entry name" value="Lyase 2-enoyl-coa Hydratase, Chain A, domain 2"/>
    <property type="match status" value="1"/>
</dbReference>
<accession>A0A5C8PK85</accession>
<organism evidence="3 4">
    <name type="scientific">Vineibacter terrae</name>
    <dbReference type="NCBI Taxonomy" id="2586908"/>
    <lineage>
        <taxon>Bacteria</taxon>
        <taxon>Pseudomonadati</taxon>
        <taxon>Pseudomonadota</taxon>
        <taxon>Alphaproteobacteria</taxon>
        <taxon>Hyphomicrobiales</taxon>
        <taxon>Vineibacter</taxon>
    </lineage>
</organism>
<dbReference type="Pfam" id="PF00378">
    <property type="entry name" value="ECH_1"/>
    <property type="match status" value="1"/>
</dbReference>
<protein>
    <submittedName>
        <fullName evidence="3">Crotonase/enoyl-CoA hydratase family protein</fullName>
    </submittedName>
</protein>
<proteinExistence type="inferred from homology"/>
<dbReference type="PANTHER" id="PTHR11941">
    <property type="entry name" value="ENOYL-COA HYDRATASE-RELATED"/>
    <property type="match status" value="1"/>
</dbReference>
<keyword evidence="4" id="KW-1185">Reference proteome</keyword>
<reference evidence="3 4" key="1">
    <citation type="submission" date="2019-06" db="EMBL/GenBank/DDBJ databases">
        <title>New taxonomy in bacterial strain CC-CFT640, isolated from vineyard.</title>
        <authorList>
            <person name="Lin S.-Y."/>
            <person name="Tsai C.-F."/>
            <person name="Young C.-C."/>
        </authorList>
    </citation>
    <scope>NUCLEOTIDE SEQUENCE [LARGE SCALE GENOMIC DNA]</scope>
    <source>
        <strain evidence="3 4">CC-CFT640</strain>
    </source>
</reference>
<gene>
    <name evidence="3" type="ORF">FHP25_17520</name>
</gene>
<dbReference type="SUPFAM" id="SSF52096">
    <property type="entry name" value="ClpP/crotonase"/>
    <property type="match status" value="1"/>
</dbReference>
<dbReference type="Proteomes" id="UP000321638">
    <property type="component" value="Unassembled WGS sequence"/>
</dbReference>
<dbReference type="Gene3D" id="3.90.226.10">
    <property type="entry name" value="2-enoyl-CoA Hydratase, Chain A, domain 1"/>
    <property type="match status" value="1"/>
</dbReference>
<evidence type="ECO:0000313" key="3">
    <source>
        <dbReference type="EMBL" id="TXL74287.1"/>
    </source>
</evidence>
<dbReference type="GO" id="GO:0006635">
    <property type="term" value="P:fatty acid beta-oxidation"/>
    <property type="evidence" value="ECO:0007669"/>
    <property type="project" value="TreeGrafter"/>
</dbReference>
<dbReference type="PANTHER" id="PTHR11941:SF133">
    <property type="entry name" value="1,2-EPOXYPHENYLACETYL-COA ISOMERASE"/>
    <property type="match status" value="1"/>
</dbReference>
<evidence type="ECO:0000313" key="4">
    <source>
        <dbReference type="Proteomes" id="UP000321638"/>
    </source>
</evidence>
<dbReference type="EMBL" id="VDUZ01000019">
    <property type="protein sequence ID" value="TXL74287.1"/>
    <property type="molecule type" value="Genomic_DNA"/>
</dbReference>